<evidence type="ECO:0000313" key="3">
    <source>
        <dbReference type="EMBL" id="ALJ60342.1"/>
    </source>
</evidence>
<evidence type="ECO:0000256" key="2">
    <source>
        <dbReference type="SAM" id="Phobius"/>
    </source>
</evidence>
<protein>
    <submittedName>
        <fullName evidence="3">Uncharacterized protein</fullName>
    </submittedName>
</protein>
<dbReference type="EMBL" id="CP012801">
    <property type="protein sequence ID" value="ALJ60342.1"/>
    <property type="molecule type" value="Genomic_DNA"/>
</dbReference>
<reference evidence="3 4" key="1">
    <citation type="journal article" date="2015" name="Science">
        <title>Genetic determinants of in vivo fitness and diet responsiveness in multiple human gut Bacteroides.</title>
        <authorList>
            <person name="Wu M."/>
            <person name="McNulty N.P."/>
            <person name="Rodionov D.A."/>
            <person name="Khoroshkin M.S."/>
            <person name="Griffin N.W."/>
            <person name="Cheng J."/>
            <person name="Latreille P."/>
            <person name="Kerstetter R.A."/>
            <person name="Terrapon N."/>
            <person name="Henrissat B."/>
            <person name="Osterman A.L."/>
            <person name="Gordon J.I."/>
        </authorList>
    </citation>
    <scope>NUCLEOTIDE SEQUENCE [LARGE SCALE GENOMIC DNA]</scope>
    <source>
        <strain evidence="3 4">WH2</strain>
    </source>
</reference>
<feature type="transmembrane region" description="Helical" evidence="2">
    <location>
        <begin position="76"/>
        <end position="92"/>
    </location>
</feature>
<evidence type="ECO:0000313" key="4">
    <source>
        <dbReference type="Proteomes" id="UP000061809"/>
    </source>
</evidence>
<keyword evidence="1" id="KW-0175">Coiled coil</keyword>
<feature type="coiled-coil region" evidence="1">
    <location>
        <begin position="94"/>
        <end position="121"/>
    </location>
</feature>
<keyword evidence="2" id="KW-0472">Membrane</keyword>
<organism evidence="3 4">
    <name type="scientific">Bacteroides cellulosilyticus</name>
    <dbReference type="NCBI Taxonomy" id="246787"/>
    <lineage>
        <taxon>Bacteria</taxon>
        <taxon>Pseudomonadati</taxon>
        <taxon>Bacteroidota</taxon>
        <taxon>Bacteroidia</taxon>
        <taxon>Bacteroidales</taxon>
        <taxon>Bacteroidaceae</taxon>
        <taxon>Bacteroides</taxon>
    </lineage>
</organism>
<dbReference type="RefSeq" id="WP_029426502.1">
    <property type="nucleotide sequence ID" value="NZ_CP012801.1"/>
</dbReference>
<dbReference type="Proteomes" id="UP000061809">
    <property type="component" value="Chromosome"/>
</dbReference>
<dbReference type="AlphaFoldDB" id="A0A0P0GK52"/>
<sequence length="155" mass="18433">MMKYLYKFGLNYITPVIRIQLSYNRLYRVPKFRTPKNEINDIHWGIIILVFSEILIQMVIPFFVYARLWHPAPKNLVYSVVVIAAIVAILFMQKVKKEKVYENLTEEANKLTKEEHKARRKALIPTFLLYYMLPIAYVMPLCALFQYLIPKGYLL</sequence>
<name>A0A0P0GK52_9BACE</name>
<keyword evidence="2" id="KW-0812">Transmembrane</keyword>
<accession>A0A0P0GK52</accession>
<proteinExistence type="predicted"/>
<dbReference type="KEGG" id="bcel:BcellWH2_03105"/>
<feature type="transmembrane region" description="Helical" evidence="2">
    <location>
        <begin position="42"/>
        <end position="64"/>
    </location>
</feature>
<evidence type="ECO:0000256" key="1">
    <source>
        <dbReference type="SAM" id="Coils"/>
    </source>
</evidence>
<feature type="transmembrane region" description="Helical" evidence="2">
    <location>
        <begin position="127"/>
        <end position="149"/>
    </location>
</feature>
<gene>
    <name evidence="3" type="ORF">BcellWH2_03105</name>
</gene>
<keyword evidence="2" id="KW-1133">Transmembrane helix</keyword>
<dbReference type="PATRIC" id="fig|246787.4.peg.3212"/>